<feature type="transmembrane region" description="Helical" evidence="1">
    <location>
        <begin position="528"/>
        <end position="548"/>
    </location>
</feature>
<feature type="transmembrane region" description="Helical" evidence="1">
    <location>
        <begin position="472"/>
        <end position="491"/>
    </location>
</feature>
<feature type="transmembrane region" description="Helical" evidence="1">
    <location>
        <begin position="449"/>
        <end position="466"/>
    </location>
</feature>
<reference evidence="2 3" key="1">
    <citation type="submission" date="2020-08" db="EMBL/GenBank/DDBJ databases">
        <authorList>
            <person name="Newling K."/>
            <person name="Davey J."/>
            <person name="Forrester S."/>
        </authorList>
    </citation>
    <scope>NUCLEOTIDE SEQUENCE [LARGE SCALE GENOMIC DNA]</scope>
    <source>
        <strain evidence="3">Crithidia deanei Carvalho (ATCC PRA-265)</strain>
    </source>
</reference>
<dbReference type="AlphaFoldDB" id="A0A7G2C256"/>
<gene>
    <name evidence="2" type="ORF">ADEAN_000019900</name>
</gene>
<keyword evidence="1" id="KW-1133">Transmembrane helix</keyword>
<accession>A0A7G2C256</accession>
<keyword evidence="1" id="KW-0472">Membrane</keyword>
<proteinExistence type="predicted"/>
<keyword evidence="3" id="KW-1185">Reference proteome</keyword>
<name>A0A7G2C256_9TRYP</name>
<evidence type="ECO:0000313" key="3">
    <source>
        <dbReference type="Proteomes" id="UP000515908"/>
    </source>
</evidence>
<protein>
    <submittedName>
        <fullName evidence="2">Uncharacterized protein</fullName>
    </submittedName>
</protein>
<organism evidence="2 3">
    <name type="scientific">Angomonas deanei</name>
    <dbReference type="NCBI Taxonomy" id="59799"/>
    <lineage>
        <taxon>Eukaryota</taxon>
        <taxon>Discoba</taxon>
        <taxon>Euglenozoa</taxon>
        <taxon>Kinetoplastea</taxon>
        <taxon>Metakinetoplastina</taxon>
        <taxon>Trypanosomatida</taxon>
        <taxon>Trypanosomatidae</taxon>
        <taxon>Strigomonadinae</taxon>
        <taxon>Angomonas</taxon>
    </lineage>
</organism>
<feature type="transmembrane region" description="Helical" evidence="1">
    <location>
        <begin position="20"/>
        <end position="40"/>
    </location>
</feature>
<feature type="transmembrane region" description="Helical" evidence="1">
    <location>
        <begin position="676"/>
        <end position="695"/>
    </location>
</feature>
<feature type="transmembrane region" description="Helical" evidence="1">
    <location>
        <begin position="297"/>
        <end position="324"/>
    </location>
</feature>
<keyword evidence="1" id="KW-0812">Transmembrane</keyword>
<evidence type="ECO:0000313" key="2">
    <source>
        <dbReference type="EMBL" id="CAD2212787.1"/>
    </source>
</evidence>
<sequence length="707" mass="79788">MRLFEVSIPASFMSNYGGIVNAAVVVLVFALYAFLLYCAYRLSSWFRRLSEESARRASPPKTEEEKKPSSWRHTMGRFAPPPVLGMLLVGVVARFVLDYTVEDPDVVAKREERTQTVTLFRSSSVIETILKLCQPCFNLSLGCIALEIGSHLNYHHLARVKRPLLMFLLCFIPVVYFGMLFWFRFVSDVVLQPVTVENRLRTLLFMAEQKEWDRLTDAAPAINNTMTNTTVDTTMRKKVKFDYYHLSPIAEHFVDVHHYYIQRTIWCFTVLLATITLERSSPEFLSSMSFTGVTEGFLPVFTLCVTACQDVMGLLLFVILSLLLQPVQEDNMYFFQKNVNLLQQFWRQSVENHFRHAQEQSETIYPNEYRWKNYRPERRTVLDILKGGGSAVLLLCIIFLSTAVASITTILLRKGLMRVLATESKPEEDTTNTEQPAAGPRVGYTLHRAVLMLLLLSGTLSLFSTYTHTELLLAAVLAGSVINFYQTCPVLESAMVATRPLNNVVLFTTAGLRVSLFSSSAASSSSTLLLYIRWGMFLFACKVAFCYLGANMGSLVAGVPMLVKEELEVAVHKDAEAPVEEGEGGDAPQWETSPVKIDMQLIYSVCRYIGLGLLTQLAISLTLNLRAKDEYNALLQQVFEFDFSATPASRPLSTTIENEVQWPDMLVPMLPLTQTFIFYIISSIVVGPLLGVRVLNHYRRVQPPTAQ</sequence>
<evidence type="ECO:0000256" key="1">
    <source>
        <dbReference type="SAM" id="Phobius"/>
    </source>
</evidence>
<feature type="transmembrane region" description="Helical" evidence="1">
    <location>
        <begin position="164"/>
        <end position="183"/>
    </location>
</feature>
<dbReference type="Proteomes" id="UP000515908">
    <property type="component" value="Chromosome 01"/>
</dbReference>
<feature type="transmembrane region" description="Helical" evidence="1">
    <location>
        <begin position="503"/>
        <end position="522"/>
    </location>
</feature>
<feature type="transmembrane region" description="Helical" evidence="1">
    <location>
        <begin position="391"/>
        <end position="412"/>
    </location>
</feature>
<dbReference type="EMBL" id="LR877145">
    <property type="protein sequence ID" value="CAD2212787.1"/>
    <property type="molecule type" value="Genomic_DNA"/>
</dbReference>
<dbReference type="VEuPathDB" id="TriTrypDB:ADEAN_000019900"/>